<name>A0ABQ9K9J7_HEVBR</name>
<keyword evidence="2" id="KW-0812">Transmembrane</keyword>
<proteinExistence type="predicted"/>
<reference evidence="3 4" key="1">
    <citation type="journal article" date="2023" name="Plant Biotechnol. J.">
        <title>Chromosome-level wild Hevea brasiliensis genome provides new tools for genomic-assisted breeding and valuable loci to elevate rubber yield.</title>
        <authorList>
            <person name="Cheng H."/>
            <person name="Song X."/>
            <person name="Hu Y."/>
            <person name="Wu T."/>
            <person name="Yang Q."/>
            <person name="An Z."/>
            <person name="Feng S."/>
            <person name="Deng Z."/>
            <person name="Wu W."/>
            <person name="Zeng X."/>
            <person name="Tu M."/>
            <person name="Wang X."/>
            <person name="Huang H."/>
        </authorList>
    </citation>
    <scope>NUCLEOTIDE SEQUENCE [LARGE SCALE GENOMIC DNA]</scope>
    <source>
        <strain evidence="3">MT/VB/25A 57/8</strain>
    </source>
</reference>
<dbReference type="InterPro" id="IPR050188">
    <property type="entry name" value="RluA_PseudoU_synthase"/>
</dbReference>
<dbReference type="Proteomes" id="UP001174677">
    <property type="component" value="Unassembled WGS sequence"/>
</dbReference>
<keyword evidence="2" id="KW-0472">Membrane</keyword>
<dbReference type="SUPFAM" id="SSF55120">
    <property type="entry name" value="Pseudouridine synthase"/>
    <property type="match status" value="1"/>
</dbReference>
<dbReference type="PANTHER" id="PTHR21600:SF88">
    <property type="entry name" value="RNA PSEUDOURIDINE SYNTHASE 5"/>
    <property type="match status" value="1"/>
</dbReference>
<evidence type="ECO:0008006" key="5">
    <source>
        <dbReference type="Google" id="ProtNLM"/>
    </source>
</evidence>
<dbReference type="PANTHER" id="PTHR21600">
    <property type="entry name" value="MITOCHONDRIAL RNA PSEUDOURIDINE SYNTHASE"/>
    <property type="match status" value="1"/>
</dbReference>
<keyword evidence="4" id="KW-1185">Reference proteome</keyword>
<evidence type="ECO:0000256" key="2">
    <source>
        <dbReference type="SAM" id="Phobius"/>
    </source>
</evidence>
<sequence length="396" mass="44678">MDLKNQAASPKFSCLDAVSAELHHWTTQLITDQDRELPLSDLGIGIFYISDLRTLKNSAPLQCNWLKRIHNEQKIIDGTVVKEPKIVCNFFYPYYNFVLLWTGSELVYHRLPCRLLDSPYAQQVLYEDAVMIAFNKPSGLQVLPGGFFQQQTVSTEFHWLWILGILLCAKSKLARTHLAAYFADGTSCIRGIGTGGGTKVKYKRNVGKITLNEVITEQPIGTVLFLVIQGTPALMKVEVLESDMQGNCTLAQVEIESGRPHQARIHISFIEHPSLDPHYIVGCGQPKVSETTKPVPGECGYYLHAHQLILLHPTTNEFSANAPLNFIFAFQLHMLIFFLVLLILYRLLNFIPHILQTRAEKTNHQLTSLDKDKSTEKASIIEGKPQPQNREIAVEK</sequence>
<comment type="caution">
    <text evidence="3">The sequence shown here is derived from an EMBL/GenBank/DDBJ whole genome shotgun (WGS) entry which is preliminary data.</text>
</comment>
<dbReference type="Gene3D" id="3.30.2350.10">
    <property type="entry name" value="Pseudouridine synthase"/>
    <property type="match status" value="1"/>
</dbReference>
<dbReference type="InterPro" id="IPR020103">
    <property type="entry name" value="PsdUridine_synth_cat_dom_sf"/>
</dbReference>
<dbReference type="EMBL" id="JARPOI010000191">
    <property type="protein sequence ID" value="KAJ9129254.1"/>
    <property type="molecule type" value="Genomic_DNA"/>
</dbReference>
<feature type="compositionally biased region" description="Basic and acidic residues" evidence="1">
    <location>
        <begin position="366"/>
        <end position="376"/>
    </location>
</feature>
<keyword evidence="2" id="KW-1133">Transmembrane helix</keyword>
<protein>
    <recommendedName>
        <fullName evidence="5">Pseudouridine synthase RsuA/RluA-like domain-containing protein</fullName>
    </recommendedName>
</protein>
<evidence type="ECO:0000256" key="1">
    <source>
        <dbReference type="SAM" id="MobiDB-lite"/>
    </source>
</evidence>
<accession>A0ABQ9K9J7</accession>
<evidence type="ECO:0000313" key="4">
    <source>
        <dbReference type="Proteomes" id="UP001174677"/>
    </source>
</evidence>
<evidence type="ECO:0000313" key="3">
    <source>
        <dbReference type="EMBL" id="KAJ9129254.1"/>
    </source>
</evidence>
<feature type="region of interest" description="Disordered" evidence="1">
    <location>
        <begin position="366"/>
        <end position="396"/>
    </location>
</feature>
<gene>
    <name evidence="3" type="ORF">P3X46_033951</name>
</gene>
<feature type="transmembrane region" description="Helical" evidence="2">
    <location>
        <begin position="326"/>
        <end position="348"/>
    </location>
</feature>
<organism evidence="3 4">
    <name type="scientific">Hevea brasiliensis</name>
    <name type="common">Para rubber tree</name>
    <name type="synonym">Siphonia brasiliensis</name>
    <dbReference type="NCBI Taxonomy" id="3981"/>
    <lineage>
        <taxon>Eukaryota</taxon>
        <taxon>Viridiplantae</taxon>
        <taxon>Streptophyta</taxon>
        <taxon>Embryophyta</taxon>
        <taxon>Tracheophyta</taxon>
        <taxon>Spermatophyta</taxon>
        <taxon>Magnoliopsida</taxon>
        <taxon>eudicotyledons</taxon>
        <taxon>Gunneridae</taxon>
        <taxon>Pentapetalae</taxon>
        <taxon>rosids</taxon>
        <taxon>fabids</taxon>
        <taxon>Malpighiales</taxon>
        <taxon>Euphorbiaceae</taxon>
        <taxon>Crotonoideae</taxon>
        <taxon>Micrandreae</taxon>
        <taxon>Hevea</taxon>
    </lineage>
</organism>